<keyword evidence="2" id="KW-1185">Reference proteome</keyword>
<dbReference type="Proteomes" id="UP000190080">
    <property type="component" value="Unassembled WGS sequence"/>
</dbReference>
<dbReference type="EMBL" id="MZGV01000002">
    <property type="protein sequence ID" value="OPJ64865.1"/>
    <property type="molecule type" value="Genomic_DNA"/>
</dbReference>
<proteinExistence type="predicted"/>
<accession>A0A1V4IYK5</accession>
<dbReference type="RefSeq" id="WP_165475739.1">
    <property type="nucleotide sequence ID" value="NZ_MZGV01000002.1"/>
</dbReference>
<gene>
    <name evidence="1" type="ORF">CLORY_03740</name>
</gene>
<dbReference type="AlphaFoldDB" id="A0A1V4IYK5"/>
<name>A0A1V4IYK5_9CLOT</name>
<dbReference type="STRING" id="1450648.CLORY_03740"/>
<protein>
    <submittedName>
        <fullName evidence="1">Uncharacterized protein</fullName>
    </submittedName>
</protein>
<sequence length="49" mass="5414">MEVIKNGNGKTVCRADASNKIVEIVQRGFKTVIQFMEDGTMKVINSEAI</sequence>
<reference evidence="1 2" key="1">
    <citation type="submission" date="2017-03" db="EMBL/GenBank/DDBJ databases">
        <title>Genome sequence of Clostridium oryzae DSM 28571.</title>
        <authorList>
            <person name="Poehlein A."/>
            <person name="Daniel R."/>
        </authorList>
    </citation>
    <scope>NUCLEOTIDE SEQUENCE [LARGE SCALE GENOMIC DNA]</scope>
    <source>
        <strain evidence="1 2">DSM 28571</strain>
    </source>
</reference>
<comment type="caution">
    <text evidence="1">The sequence shown here is derived from an EMBL/GenBank/DDBJ whole genome shotgun (WGS) entry which is preliminary data.</text>
</comment>
<evidence type="ECO:0000313" key="1">
    <source>
        <dbReference type="EMBL" id="OPJ64865.1"/>
    </source>
</evidence>
<evidence type="ECO:0000313" key="2">
    <source>
        <dbReference type="Proteomes" id="UP000190080"/>
    </source>
</evidence>
<organism evidence="1 2">
    <name type="scientific">Clostridium oryzae</name>
    <dbReference type="NCBI Taxonomy" id="1450648"/>
    <lineage>
        <taxon>Bacteria</taxon>
        <taxon>Bacillati</taxon>
        <taxon>Bacillota</taxon>
        <taxon>Clostridia</taxon>
        <taxon>Eubacteriales</taxon>
        <taxon>Clostridiaceae</taxon>
        <taxon>Clostridium</taxon>
    </lineage>
</organism>